<proteinExistence type="inferred from homology"/>
<dbReference type="KEGG" id="ago:AGOS_ACR009W"/>
<evidence type="ECO:0000256" key="1">
    <source>
        <dbReference type="ARBA" id="ARBA00008433"/>
    </source>
</evidence>
<dbReference type="InParanoid" id="Q75CA3"/>
<feature type="compositionally biased region" description="Basic and acidic residues" evidence="2">
    <location>
        <begin position="148"/>
        <end position="172"/>
    </location>
</feature>
<keyword evidence="4" id="KW-1185">Reference proteome</keyword>
<dbReference type="HOGENOM" id="CLU_014995_3_0_1"/>
<protein>
    <submittedName>
        <fullName evidence="3">ACR009Wp</fullName>
    </submittedName>
</protein>
<dbReference type="GO" id="GO:0009410">
    <property type="term" value="P:response to xenobiotic stimulus"/>
    <property type="evidence" value="ECO:0007669"/>
    <property type="project" value="EnsemblFungi"/>
</dbReference>
<dbReference type="InterPro" id="IPR009348">
    <property type="entry name" value="NPR2-like"/>
</dbReference>
<dbReference type="RefSeq" id="NP_983412.1">
    <property type="nucleotide sequence ID" value="NM_208765.1"/>
</dbReference>
<accession>Q75CA3</accession>
<feature type="region of interest" description="Disordered" evidence="2">
    <location>
        <begin position="148"/>
        <end position="174"/>
    </location>
</feature>
<dbReference type="Pfam" id="PF06218">
    <property type="entry name" value="NPR2"/>
    <property type="match status" value="1"/>
</dbReference>
<organism evidence="3 4">
    <name type="scientific">Eremothecium gossypii (strain ATCC 10895 / CBS 109.51 / FGSC 9923 / NRRL Y-1056)</name>
    <name type="common">Yeast</name>
    <name type="synonym">Ashbya gossypii</name>
    <dbReference type="NCBI Taxonomy" id="284811"/>
    <lineage>
        <taxon>Eukaryota</taxon>
        <taxon>Fungi</taxon>
        <taxon>Dikarya</taxon>
        <taxon>Ascomycota</taxon>
        <taxon>Saccharomycotina</taxon>
        <taxon>Saccharomycetes</taxon>
        <taxon>Saccharomycetales</taxon>
        <taxon>Saccharomycetaceae</taxon>
        <taxon>Eremothecium</taxon>
    </lineage>
</organism>
<evidence type="ECO:0000256" key="2">
    <source>
        <dbReference type="SAM" id="MobiDB-lite"/>
    </source>
</evidence>
<dbReference type="GO" id="GO:1990130">
    <property type="term" value="C:GATOR1 complex"/>
    <property type="evidence" value="ECO:0000318"/>
    <property type="project" value="GO_Central"/>
</dbReference>
<dbReference type="STRING" id="284811.Q75CA3"/>
<comment type="similarity">
    <text evidence="1">Belongs to the NPR2 family.</text>
</comment>
<dbReference type="FunCoup" id="Q75CA3">
    <property type="interactions" value="222"/>
</dbReference>
<sequence length="680" mass="78120">MPPALEKMPNKFDGFVPIHCIFYALFHPTEGTKVRFQFPSDSLEKSGIRFDTIKNYVIPKSQLCNKLVTFKFGSYRLVCYPVNIKAPYYARNSFSFNLVFVFPYDSATSPYEPAIARLAKMLRVLEEQSQMLSKVERDPVYYQLKTGETKAAEQKTEESDSKAKTHNLDKKSRAQHNATTKYHEIMKHINSDEKNLYIEDLITKLYEDLNNYSECLIPMDSGNAIDIKLFPLLTPPNSCLSFEDVPIAKVNLMNLVDVNWDPTMLKIVPFINGINSIAKISKCSDSAVELVMECIKHLVYYDCVALVDMFQFSNIYAPTNLLRDFLFDFILPRECQVYVVSSEDCEIHRLPFESRPNGGHSRNQTASTNTVYTLRRTTSTNRADSFSSNAEFSQKSSGISSLAQSFTQSNKDYYYNRSRNLESNCKRTLPTRRVLFDLYRSLTQGQTLKEWYKANYSAIRENQIDVRRLIIFGVFHRLIYRCYSYPVAKSIGTLELLKRFDYVSTTDNFIPTGTSAGNNVFSTSDIRVDFDGSSRSRNIPPFLNSSDVAEEVLRETYQKLSIKDILNDSIDPIAKGYQAPSDNEAAMKGTSRKQSMSTLNTTRITFDIRNRHVSKDNEHREQQNEDIPLLLKKKRLQEFLLLQSVKSVDSFDKIAVRLEMNKHEVERLLKGTGEYNIVNS</sequence>
<dbReference type="GO" id="GO:1904262">
    <property type="term" value="P:negative regulation of TORC1 signaling"/>
    <property type="evidence" value="ECO:0000318"/>
    <property type="project" value="GO_Central"/>
</dbReference>
<gene>
    <name evidence="3" type="ORF">AGOS_ACR009W</name>
</gene>
<dbReference type="EMBL" id="AE016816">
    <property type="protein sequence ID" value="AAS51236.1"/>
    <property type="molecule type" value="Genomic_DNA"/>
</dbReference>
<dbReference type="Proteomes" id="UP000000591">
    <property type="component" value="Chromosome III"/>
</dbReference>
<dbReference type="GeneID" id="4619537"/>
<dbReference type="OrthoDB" id="338854at2759"/>
<dbReference type="eggNOG" id="KOG3789">
    <property type="taxonomic scope" value="Eukaryota"/>
</dbReference>
<dbReference type="GO" id="GO:0015824">
    <property type="term" value="P:proline transport"/>
    <property type="evidence" value="ECO:0007669"/>
    <property type="project" value="EnsemblFungi"/>
</dbReference>
<reference evidence="4" key="2">
    <citation type="journal article" date="2013" name="G3 (Bethesda)">
        <title>Genomes of Ashbya fungi isolated from insects reveal four mating-type loci, numerous translocations, lack of transposons, and distinct gene duplications.</title>
        <authorList>
            <person name="Dietrich F.S."/>
            <person name="Voegeli S."/>
            <person name="Kuo S."/>
            <person name="Philippsen P."/>
        </authorList>
    </citation>
    <scope>GENOME REANNOTATION</scope>
    <source>
        <strain evidence="4">ATCC 10895 / CBS 109.51 / FGSC 9923 / NRRL Y-1056</strain>
    </source>
</reference>
<dbReference type="PANTHER" id="PTHR12991">
    <property type="entry name" value="NITROGEN PERMEASE REGULATOR 2/TUMOR SUPPRESSOR CANDIDATE 4"/>
    <property type="match status" value="1"/>
</dbReference>
<dbReference type="GO" id="GO:2000785">
    <property type="term" value="P:regulation of autophagosome assembly"/>
    <property type="evidence" value="ECO:0007669"/>
    <property type="project" value="EnsemblFungi"/>
</dbReference>
<reference evidence="3 4" key="1">
    <citation type="journal article" date="2004" name="Science">
        <title>The Ashbya gossypii genome as a tool for mapping the ancient Saccharomyces cerevisiae genome.</title>
        <authorList>
            <person name="Dietrich F.S."/>
            <person name="Voegeli S."/>
            <person name="Brachat S."/>
            <person name="Lerch A."/>
            <person name="Gates K."/>
            <person name="Steiner S."/>
            <person name="Mohr C."/>
            <person name="Pohlmann R."/>
            <person name="Luedi P."/>
            <person name="Choi S."/>
            <person name="Wing R.A."/>
            <person name="Flavier A."/>
            <person name="Gaffney T.D."/>
            <person name="Philippsen P."/>
        </authorList>
    </citation>
    <scope>NUCLEOTIDE SEQUENCE [LARGE SCALE GENOMIC DNA]</scope>
    <source>
        <strain evidence="4">ATCC 10895 / CBS 109.51 / FGSC 9923 / NRRL Y-1056</strain>
    </source>
</reference>
<evidence type="ECO:0000313" key="4">
    <source>
        <dbReference type="Proteomes" id="UP000000591"/>
    </source>
</evidence>
<dbReference type="GO" id="GO:0006995">
    <property type="term" value="P:cellular response to nitrogen starvation"/>
    <property type="evidence" value="ECO:0007669"/>
    <property type="project" value="EnsemblFungi"/>
</dbReference>
<dbReference type="AlphaFoldDB" id="Q75CA3"/>
<dbReference type="GO" id="GO:0034198">
    <property type="term" value="P:cellular response to amino acid starvation"/>
    <property type="evidence" value="ECO:0007669"/>
    <property type="project" value="EnsemblFungi"/>
</dbReference>
<dbReference type="GO" id="GO:0005774">
    <property type="term" value="C:vacuolar membrane"/>
    <property type="evidence" value="ECO:0000318"/>
    <property type="project" value="GO_Central"/>
</dbReference>
<name>Q75CA3_EREGS</name>
<dbReference type="GO" id="GO:0015840">
    <property type="term" value="P:urea transport"/>
    <property type="evidence" value="ECO:0007669"/>
    <property type="project" value="EnsemblFungi"/>
</dbReference>
<evidence type="ECO:0000313" key="3">
    <source>
        <dbReference type="EMBL" id="AAS51236.1"/>
    </source>
</evidence>
<dbReference type="GO" id="GO:0010508">
    <property type="term" value="P:positive regulation of autophagy"/>
    <property type="evidence" value="ECO:0000318"/>
    <property type="project" value="GO_Central"/>
</dbReference>
<dbReference type="OMA" id="IDVNWDP"/>
<dbReference type="PANTHER" id="PTHR12991:SF10">
    <property type="entry name" value="GATOR COMPLEX PROTEIN NPRL2"/>
    <property type="match status" value="1"/>
</dbReference>